<feature type="domain" description="Adaptor protein ClpS core" evidence="2">
    <location>
        <begin position="30"/>
        <end position="101"/>
    </location>
</feature>
<evidence type="ECO:0000313" key="3">
    <source>
        <dbReference type="EMBL" id="GGG00475.1"/>
    </source>
</evidence>
<dbReference type="GO" id="GO:0030163">
    <property type="term" value="P:protein catabolic process"/>
    <property type="evidence" value="ECO:0007669"/>
    <property type="project" value="InterPro"/>
</dbReference>
<comment type="similarity">
    <text evidence="1">Belongs to the ClpS family.</text>
</comment>
<dbReference type="Proteomes" id="UP000636949">
    <property type="component" value="Unassembled WGS sequence"/>
</dbReference>
<dbReference type="RefSeq" id="WP_117002996.1">
    <property type="nucleotide sequence ID" value="NZ_BMJS01000019.1"/>
</dbReference>
<comment type="subunit">
    <text evidence="1">Binds to the N-terminal domain of the chaperone ClpA.</text>
</comment>
<protein>
    <recommendedName>
        <fullName evidence="1">ATP-dependent Clp protease adapter protein ClpS</fullName>
    </recommendedName>
</protein>
<keyword evidence="4" id="KW-1185">Reference proteome</keyword>
<dbReference type="InterPro" id="IPR014719">
    <property type="entry name" value="Ribosomal_bL12_C/ClpS-like"/>
</dbReference>
<dbReference type="GO" id="GO:0006508">
    <property type="term" value="P:proteolysis"/>
    <property type="evidence" value="ECO:0007669"/>
    <property type="project" value="UniProtKB-UniRule"/>
</dbReference>
<evidence type="ECO:0000256" key="1">
    <source>
        <dbReference type="HAMAP-Rule" id="MF_00302"/>
    </source>
</evidence>
<reference evidence="3" key="1">
    <citation type="journal article" date="2014" name="Int. J. Syst. Evol. Microbiol.">
        <title>Complete genome sequence of Corynebacterium casei LMG S-19264T (=DSM 44701T), isolated from a smear-ripened cheese.</title>
        <authorList>
            <consortium name="US DOE Joint Genome Institute (JGI-PGF)"/>
            <person name="Walter F."/>
            <person name="Albersmeier A."/>
            <person name="Kalinowski J."/>
            <person name="Ruckert C."/>
        </authorList>
    </citation>
    <scope>NUCLEOTIDE SEQUENCE</scope>
    <source>
        <strain evidence="3">CGMCC 1.15758</strain>
    </source>
</reference>
<evidence type="ECO:0000259" key="2">
    <source>
        <dbReference type="Pfam" id="PF02617"/>
    </source>
</evidence>
<sequence>MLDLDIELTQHTKTAFQQPMTEQSGALMRNVYVLNDDFTPMEFVLELMQNIFKLHAQKAEKVTMEAHYKGKALCGKYAKDLAETMACKAMEIAQKAGHPLMLITSKA</sequence>
<comment type="caution">
    <text evidence="3">The sequence shown here is derived from an EMBL/GenBank/DDBJ whole genome shotgun (WGS) entry which is preliminary data.</text>
</comment>
<evidence type="ECO:0000313" key="4">
    <source>
        <dbReference type="Proteomes" id="UP000636949"/>
    </source>
</evidence>
<name>A0A8J2Z572_9GAMM</name>
<dbReference type="Gene3D" id="3.30.1390.10">
    <property type="match status" value="1"/>
</dbReference>
<proteinExistence type="inferred from homology"/>
<comment type="function">
    <text evidence="1">Involved in the modulation of the specificity of the ClpAP-mediated ATP-dependent protein degradation.</text>
</comment>
<reference evidence="3" key="2">
    <citation type="submission" date="2020-09" db="EMBL/GenBank/DDBJ databases">
        <authorList>
            <person name="Sun Q."/>
            <person name="Zhou Y."/>
        </authorList>
    </citation>
    <scope>NUCLEOTIDE SEQUENCE</scope>
    <source>
        <strain evidence="3">CGMCC 1.15758</strain>
    </source>
</reference>
<dbReference type="SUPFAM" id="SSF54736">
    <property type="entry name" value="ClpS-like"/>
    <property type="match status" value="1"/>
</dbReference>
<dbReference type="HAMAP" id="MF_00302">
    <property type="entry name" value="ClpS"/>
    <property type="match status" value="1"/>
</dbReference>
<accession>A0A8J2Z572</accession>
<organism evidence="3 4">
    <name type="scientific">Cysteiniphilum litorale</name>
    <dbReference type="NCBI Taxonomy" id="2056700"/>
    <lineage>
        <taxon>Bacteria</taxon>
        <taxon>Pseudomonadati</taxon>
        <taxon>Pseudomonadota</taxon>
        <taxon>Gammaproteobacteria</taxon>
        <taxon>Thiotrichales</taxon>
        <taxon>Fastidiosibacteraceae</taxon>
        <taxon>Cysteiniphilum</taxon>
    </lineage>
</organism>
<keyword evidence="3" id="KW-0645">Protease</keyword>
<gene>
    <name evidence="1 3" type="primary">clpS</name>
    <name evidence="3" type="ORF">GCM10010995_17230</name>
</gene>
<dbReference type="AlphaFoldDB" id="A0A8J2Z572"/>
<keyword evidence="3" id="KW-0378">Hydrolase</keyword>
<dbReference type="InterPro" id="IPR003769">
    <property type="entry name" value="ClpS_core"/>
</dbReference>
<dbReference type="InterPro" id="IPR022935">
    <property type="entry name" value="ClpS"/>
</dbReference>
<dbReference type="EMBL" id="BMJS01000019">
    <property type="protein sequence ID" value="GGG00475.1"/>
    <property type="molecule type" value="Genomic_DNA"/>
</dbReference>
<dbReference type="GO" id="GO:0008233">
    <property type="term" value="F:peptidase activity"/>
    <property type="evidence" value="ECO:0007669"/>
    <property type="project" value="UniProtKB-KW"/>
</dbReference>
<dbReference type="Pfam" id="PF02617">
    <property type="entry name" value="ClpS"/>
    <property type="match status" value="1"/>
</dbReference>
<dbReference type="OrthoDB" id="9796121at2"/>